<keyword evidence="1" id="KW-0808">Transferase</keyword>
<comment type="caution">
    <text evidence="1">The sequence shown here is derived from an EMBL/GenBank/DDBJ whole genome shotgun (WGS) entry which is preliminary data.</text>
</comment>
<evidence type="ECO:0000313" key="2">
    <source>
        <dbReference type="Proteomes" id="UP001164539"/>
    </source>
</evidence>
<proteinExistence type="predicted"/>
<organism evidence="1 2">
    <name type="scientific">Melia azedarach</name>
    <name type="common">Chinaberry tree</name>
    <dbReference type="NCBI Taxonomy" id="155640"/>
    <lineage>
        <taxon>Eukaryota</taxon>
        <taxon>Viridiplantae</taxon>
        <taxon>Streptophyta</taxon>
        <taxon>Embryophyta</taxon>
        <taxon>Tracheophyta</taxon>
        <taxon>Spermatophyta</taxon>
        <taxon>Magnoliopsida</taxon>
        <taxon>eudicotyledons</taxon>
        <taxon>Gunneridae</taxon>
        <taxon>Pentapetalae</taxon>
        <taxon>rosids</taxon>
        <taxon>malvids</taxon>
        <taxon>Sapindales</taxon>
        <taxon>Meliaceae</taxon>
        <taxon>Melia</taxon>
    </lineage>
</organism>
<keyword evidence="1" id="KW-0239">DNA-directed DNA polymerase</keyword>
<dbReference type="EMBL" id="CM051404">
    <property type="protein sequence ID" value="KAJ4706623.1"/>
    <property type="molecule type" value="Genomic_DNA"/>
</dbReference>
<accession>A0ACC1X687</accession>
<protein>
    <submittedName>
        <fullName evidence="1">DNA-directed DNA polymerase</fullName>
    </submittedName>
</protein>
<reference evidence="1 2" key="1">
    <citation type="journal article" date="2023" name="Science">
        <title>Complex scaffold remodeling in plant triterpene biosynthesis.</title>
        <authorList>
            <person name="De La Pena R."/>
            <person name="Hodgson H."/>
            <person name="Liu J.C."/>
            <person name="Stephenson M.J."/>
            <person name="Martin A.C."/>
            <person name="Owen C."/>
            <person name="Harkess A."/>
            <person name="Leebens-Mack J."/>
            <person name="Jimenez L.E."/>
            <person name="Osbourn A."/>
            <person name="Sattely E.S."/>
        </authorList>
    </citation>
    <scope>NUCLEOTIDE SEQUENCE [LARGE SCALE GENOMIC DNA]</scope>
    <source>
        <strain evidence="2">cv. JPN11</strain>
        <tissue evidence="1">Leaf</tissue>
    </source>
</reference>
<keyword evidence="2" id="KW-1185">Reference proteome</keyword>
<dbReference type="Proteomes" id="UP001164539">
    <property type="component" value="Chromosome 11"/>
</dbReference>
<name>A0ACC1X687_MELAZ</name>
<keyword evidence="1" id="KW-0548">Nucleotidyltransferase</keyword>
<evidence type="ECO:0000313" key="1">
    <source>
        <dbReference type="EMBL" id="KAJ4706623.1"/>
    </source>
</evidence>
<gene>
    <name evidence="1" type="ORF">OWV82_020253</name>
</gene>
<sequence>MTDPRSFTIPCSIGNSYCGKALCDLGASINLMSMSIFRQIGVGEVRPTIVTLQLADRSLAHLDEKIEDVLVRVDKFIFPTDFIVLDYEADMERLNKQDTQHALLCDRLHKFWEYSHQRDQAIKRALQRNFTKPIPPFLDFPMDILGPWIATASPEDMPFEEEFAKEFSQAHFFVI</sequence>